<organism evidence="2 3">
    <name type="scientific">Pseudoflavonifractor capillosus ATCC 29799</name>
    <dbReference type="NCBI Taxonomy" id="411467"/>
    <lineage>
        <taxon>Bacteria</taxon>
        <taxon>Bacillati</taxon>
        <taxon>Bacillota</taxon>
        <taxon>Clostridia</taxon>
        <taxon>Eubacteriales</taxon>
        <taxon>Oscillospiraceae</taxon>
        <taxon>Pseudoflavonifractor</taxon>
    </lineage>
</organism>
<dbReference type="EMBL" id="AAXG02000011">
    <property type="protein sequence ID" value="EDN00513.1"/>
    <property type="molecule type" value="Genomic_DNA"/>
</dbReference>
<keyword evidence="1" id="KW-1133">Transmembrane helix</keyword>
<evidence type="ECO:0000256" key="1">
    <source>
        <dbReference type="SAM" id="Phobius"/>
    </source>
</evidence>
<keyword evidence="3" id="KW-1185">Reference proteome</keyword>
<dbReference type="STRING" id="411467.BACCAP_01848"/>
<feature type="transmembrane region" description="Helical" evidence="1">
    <location>
        <begin position="6"/>
        <end position="25"/>
    </location>
</feature>
<evidence type="ECO:0000313" key="3">
    <source>
        <dbReference type="Proteomes" id="UP000003639"/>
    </source>
</evidence>
<keyword evidence="1" id="KW-0472">Membrane</keyword>
<reference evidence="2 3" key="2">
    <citation type="submission" date="2007-06" db="EMBL/GenBank/DDBJ databases">
        <title>Draft genome sequence of Pseudoflavonifractor capillosus ATCC 29799.</title>
        <authorList>
            <person name="Sudarsanam P."/>
            <person name="Ley R."/>
            <person name="Guruge J."/>
            <person name="Turnbaugh P.J."/>
            <person name="Mahowald M."/>
            <person name="Liep D."/>
            <person name="Gordon J."/>
        </authorList>
    </citation>
    <scope>NUCLEOTIDE SEQUENCE [LARGE SCALE GENOMIC DNA]</scope>
    <source>
        <strain evidence="2 3">ATCC 29799</strain>
    </source>
</reference>
<protein>
    <submittedName>
        <fullName evidence="2">Uncharacterized protein</fullName>
    </submittedName>
</protein>
<dbReference type="Proteomes" id="UP000003639">
    <property type="component" value="Unassembled WGS sequence"/>
</dbReference>
<reference evidence="2 3" key="1">
    <citation type="submission" date="2007-04" db="EMBL/GenBank/DDBJ databases">
        <authorList>
            <person name="Fulton L."/>
            <person name="Clifton S."/>
            <person name="Fulton B."/>
            <person name="Xu J."/>
            <person name="Minx P."/>
            <person name="Pepin K.H."/>
            <person name="Johnson M."/>
            <person name="Thiruvilangam P."/>
            <person name="Bhonagiri V."/>
            <person name="Nash W.E."/>
            <person name="Mardis E.R."/>
            <person name="Wilson R.K."/>
        </authorList>
    </citation>
    <scope>NUCLEOTIDE SEQUENCE [LARGE SCALE GENOMIC DNA]</scope>
    <source>
        <strain evidence="2 3">ATCC 29799</strain>
    </source>
</reference>
<comment type="caution">
    <text evidence="2">The sequence shown here is derived from an EMBL/GenBank/DDBJ whole genome shotgun (WGS) entry which is preliminary data.</text>
</comment>
<keyword evidence="1" id="KW-0812">Transmembrane</keyword>
<dbReference type="AlphaFoldDB" id="A6NUG5"/>
<gene>
    <name evidence="2" type="ORF">BACCAP_01848</name>
</gene>
<sequence length="36" mass="4265">MIHPYDPLSLICLYHVCFVLIVFAARPPMRDREQYG</sequence>
<accession>A6NUG5</accession>
<proteinExistence type="predicted"/>
<evidence type="ECO:0000313" key="2">
    <source>
        <dbReference type="EMBL" id="EDN00513.1"/>
    </source>
</evidence>
<name>A6NUG5_9FIRM</name>